<evidence type="ECO:0000313" key="10">
    <source>
        <dbReference type="EMBL" id="MBB4739148.1"/>
    </source>
</evidence>
<comment type="caution">
    <text evidence="10">The sequence shown here is derived from an EMBL/GenBank/DDBJ whole genome shotgun (WGS) entry which is preliminary data.</text>
</comment>
<dbReference type="Gene3D" id="1.20.1250.20">
    <property type="entry name" value="MFS general substrate transporter like domains"/>
    <property type="match status" value="1"/>
</dbReference>
<comment type="subcellular location">
    <subcellularLocation>
        <location evidence="1">Cell membrane</location>
        <topology evidence="1">Multi-pass membrane protein</topology>
    </subcellularLocation>
</comment>
<dbReference type="InterPro" id="IPR050171">
    <property type="entry name" value="MFS_Transporters"/>
</dbReference>
<evidence type="ECO:0000256" key="7">
    <source>
        <dbReference type="SAM" id="MobiDB-lite"/>
    </source>
</evidence>
<dbReference type="Pfam" id="PF07690">
    <property type="entry name" value="MFS_1"/>
    <property type="match status" value="1"/>
</dbReference>
<dbReference type="InterPro" id="IPR036259">
    <property type="entry name" value="MFS_trans_sf"/>
</dbReference>
<dbReference type="GO" id="GO:0005886">
    <property type="term" value="C:plasma membrane"/>
    <property type="evidence" value="ECO:0007669"/>
    <property type="project" value="UniProtKB-SubCell"/>
</dbReference>
<dbReference type="AlphaFoldDB" id="A0A7W7GVQ5"/>
<keyword evidence="3" id="KW-1003">Cell membrane</keyword>
<evidence type="ECO:0000256" key="3">
    <source>
        <dbReference type="ARBA" id="ARBA00022475"/>
    </source>
</evidence>
<keyword evidence="11" id="KW-1185">Reference proteome</keyword>
<feature type="transmembrane region" description="Helical" evidence="8">
    <location>
        <begin position="163"/>
        <end position="187"/>
    </location>
</feature>
<dbReference type="PANTHER" id="PTHR23517">
    <property type="entry name" value="RESISTANCE PROTEIN MDTM, PUTATIVE-RELATED-RELATED"/>
    <property type="match status" value="1"/>
</dbReference>
<feature type="domain" description="Major facilitator superfamily (MFS) profile" evidence="9">
    <location>
        <begin position="8"/>
        <end position="394"/>
    </location>
</feature>
<feature type="transmembrane region" description="Helical" evidence="8">
    <location>
        <begin position="12"/>
        <end position="34"/>
    </location>
</feature>
<name>A0A7W7GVQ5_9ACTN</name>
<evidence type="ECO:0000256" key="5">
    <source>
        <dbReference type="ARBA" id="ARBA00022989"/>
    </source>
</evidence>
<dbReference type="PROSITE" id="PS50850">
    <property type="entry name" value="MFS"/>
    <property type="match status" value="1"/>
</dbReference>
<feature type="transmembrane region" description="Helical" evidence="8">
    <location>
        <begin position="276"/>
        <end position="294"/>
    </location>
</feature>
<reference evidence="10 11" key="1">
    <citation type="submission" date="2020-08" db="EMBL/GenBank/DDBJ databases">
        <title>Sequencing the genomes of 1000 actinobacteria strains.</title>
        <authorList>
            <person name="Klenk H.-P."/>
        </authorList>
    </citation>
    <scope>NUCLEOTIDE SEQUENCE [LARGE SCALE GENOMIC DNA]</scope>
    <source>
        <strain evidence="10 11">DSM 45809</strain>
    </source>
</reference>
<feature type="transmembrane region" description="Helical" evidence="8">
    <location>
        <begin position="340"/>
        <end position="363"/>
    </location>
</feature>
<dbReference type="SUPFAM" id="SSF103473">
    <property type="entry name" value="MFS general substrate transporter"/>
    <property type="match status" value="1"/>
</dbReference>
<evidence type="ECO:0000256" key="1">
    <source>
        <dbReference type="ARBA" id="ARBA00004651"/>
    </source>
</evidence>
<feature type="transmembrane region" description="Helical" evidence="8">
    <location>
        <begin position="208"/>
        <end position="230"/>
    </location>
</feature>
<gene>
    <name evidence="10" type="ORF">BJY16_002607</name>
</gene>
<evidence type="ECO:0000256" key="2">
    <source>
        <dbReference type="ARBA" id="ARBA00022448"/>
    </source>
</evidence>
<feature type="region of interest" description="Disordered" evidence="7">
    <location>
        <begin position="400"/>
        <end position="427"/>
    </location>
</feature>
<feature type="transmembrane region" description="Helical" evidence="8">
    <location>
        <begin position="242"/>
        <end position="264"/>
    </location>
</feature>
<keyword evidence="4 8" id="KW-0812">Transmembrane</keyword>
<dbReference type="InterPro" id="IPR020846">
    <property type="entry name" value="MFS_dom"/>
</dbReference>
<evidence type="ECO:0000313" key="11">
    <source>
        <dbReference type="Proteomes" id="UP000546162"/>
    </source>
</evidence>
<dbReference type="Proteomes" id="UP000546162">
    <property type="component" value="Unassembled WGS sequence"/>
</dbReference>
<dbReference type="RefSeq" id="WP_185039723.1">
    <property type="nucleotide sequence ID" value="NZ_BAABFG010000005.1"/>
</dbReference>
<keyword evidence="5 8" id="KW-1133">Transmembrane helix</keyword>
<feature type="transmembrane region" description="Helical" evidence="8">
    <location>
        <begin position="139"/>
        <end position="157"/>
    </location>
</feature>
<dbReference type="EMBL" id="JACHNB010000001">
    <property type="protein sequence ID" value="MBB4739148.1"/>
    <property type="molecule type" value="Genomic_DNA"/>
</dbReference>
<proteinExistence type="predicted"/>
<feature type="transmembrane region" description="Helical" evidence="8">
    <location>
        <begin position="369"/>
        <end position="390"/>
    </location>
</feature>
<keyword evidence="6 8" id="KW-0472">Membrane</keyword>
<feature type="transmembrane region" description="Helical" evidence="8">
    <location>
        <begin position="46"/>
        <end position="67"/>
    </location>
</feature>
<evidence type="ECO:0000256" key="6">
    <source>
        <dbReference type="ARBA" id="ARBA00023136"/>
    </source>
</evidence>
<keyword evidence="2" id="KW-0813">Transport</keyword>
<feature type="transmembrane region" description="Helical" evidence="8">
    <location>
        <begin position="300"/>
        <end position="319"/>
    </location>
</feature>
<evidence type="ECO:0000259" key="9">
    <source>
        <dbReference type="PROSITE" id="PS50850"/>
    </source>
</evidence>
<dbReference type="PANTHER" id="PTHR23517:SF2">
    <property type="entry name" value="MULTIDRUG RESISTANCE PROTEIN MDTH"/>
    <property type="match status" value="1"/>
</dbReference>
<feature type="transmembrane region" description="Helical" evidence="8">
    <location>
        <begin position="87"/>
        <end position="108"/>
    </location>
</feature>
<dbReference type="GO" id="GO:0022857">
    <property type="term" value="F:transmembrane transporter activity"/>
    <property type="evidence" value="ECO:0007669"/>
    <property type="project" value="InterPro"/>
</dbReference>
<protein>
    <submittedName>
        <fullName evidence="10">MFS family permease</fullName>
    </submittedName>
</protein>
<evidence type="ECO:0000256" key="4">
    <source>
        <dbReference type="ARBA" id="ARBA00022692"/>
    </source>
</evidence>
<accession>A0A7W7GVQ5</accession>
<organism evidence="10 11">
    <name type="scientific">Actinoplanes octamycinicus</name>
    <dbReference type="NCBI Taxonomy" id="135948"/>
    <lineage>
        <taxon>Bacteria</taxon>
        <taxon>Bacillati</taxon>
        <taxon>Actinomycetota</taxon>
        <taxon>Actinomycetes</taxon>
        <taxon>Micromonosporales</taxon>
        <taxon>Micromonosporaceae</taxon>
        <taxon>Actinoplanes</taxon>
    </lineage>
</organism>
<dbReference type="InterPro" id="IPR011701">
    <property type="entry name" value="MFS"/>
</dbReference>
<sequence length="427" mass="42748">MAERGRGAIATFVLASLVDAVGTGCFLGGSALFLTRTAGLDAAQVGAGLSLAAVAGLLVTVPVGRLADRHGPKPVLLTLLLIRAGGFALYALVGSFPAFLAVAVLLGMAEKPTSPAQQALIAAVVGDGERQRTLALTRAVRNVGFGAGAGLAALLVLPGSPVGLPGVVLCNAVSFLLSGLLLARVPAARPARPAGRPPARPRLLADRGYLRLTALNGLLTLHMALLSTGIPLWLLTATDLPAFWLPVLVVLNTVVAALAQVPVAQRVRDAAGAVSMLRVAGLSLGGCCLLLALLPGMTGAAVAAGIAVTAVLALTVAELTQAAGGWDLSFRRADPERQGAYLSVFSLGVTTQTIAGPVLLTALVLPAGAAGWAVLAALLAVAGLAAPMLVRESFREAISPGRGDHSEKAPESLSGCPAAAPLNGVSG</sequence>
<evidence type="ECO:0000256" key="8">
    <source>
        <dbReference type="SAM" id="Phobius"/>
    </source>
</evidence>